<evidence type="ECO:0000313" key="3">
    <source>
        <dbReference type="Proteomes" id="UP001055940"/>
    </source>
</evidence>
<keyword evidence="3" id="KW-1185">Reference proteome</keyword>
<dbReference type="InterPro" id="IPR002372">
    <property type="entry name" value="PQQ_rpt_dom"/>
</dbReference>
<gene>
    <name evidence="2" type="ORF">NE857_18365</name>
</gene>
<accession>A0ABY5D0U9</accession>
<dbReference type="Pfam" id="PF13360">
    <property type="entry name" value="PQQ_2"/>
    <property type="match status" value="1"/>
</dbReference>
<dbReference type="EMBL" id="CP099837">
    <property type="protein sequence ID" value="USY17316.1"/>
    <property type="molecule type" value="Genomic_DNA"/>
</dbReference>
<dbReference type="RefSeq" id="WP_254416892.1">
    <property type="nucleotide sequence ID" value="NZ_BAAAJB010000074.1"/>
</dbReference>
<evidence type="ECO:0000313" key="2">
    <source>
        <dbReference type="EMBL" id="USY17316.1"/>
    </source>
</evidence>
<protein>
    <submittedName>
        <fullName evidence="2">PQQ-binding-like beta-propeller repeat protein</fullName>
    </submittedName>
</protein>
<name>A0ABY5D0U9_9ACTN</name>
<evidence type="ECO:0000259" key="1">
    <source>
        <dbReference type="Pfam" id="PF13360"/>
    </source>
</evidence>
<proteinExistence type="predicted"/>
<reference evidence="2" key="1">
    <citation type="submission" date="2022-06" db="EMBL/GenBank/DDBJ databases">
        <authorList>
            <person name="Ping M."/>
        </authorList>
    </citation>
    <scope>NUCLEOTIDE SEQUENCE</scope>
    <source>
        <strain evidence="2">JCM11759T</strain>
    </source>
</reference>
<dbReference type="Gene3D" id="2.130.10.10">
    <property type="entry name" value="YVTN repeat-like/Quinoprotein amine dehydrogenase"/>
    <property type="match status" value="1"/>
</dbReference>
<dbReference type="Proteomes" id="UP001055940">
    <property type="component" value="Chromosome"/>
</dbReference>
<dbReference type="InterPro" id="IPR011047">
    <property type="entry name" value="Quinoprotein_ADH-like_sf"/>
</dbReference>
<sequence>MLGLVCLLALSACSAGEEDDSGPAPSVISPATLVTCEDRGDCGEPGSVRWSIPLTDDYQMTRSQEEASRIAPAGQWLDHQAPDPGGVVDDNGILYHHRDTLVTAIDTVGGTELWTEELDHPVDRVRMVGQTLVVRTLAPGERGNGRIHLFLPDGDGARSLETDLPEDVSLGWRMAVNDTHLVVWDEIFWGIEEDVARVFLIDAATGAVEWEHTGRVGLDNHNLAEDNTVYLRQPAPETDDEPLSVIGMVGGEEVTEFDLPEEVGRSSYQLWATDTGELLFNTGRCTLGEADCADRRITAVDADTGRTMWSEERAGAIVSMTEDGSTTRLHIETGNDYRTLDARTGEVLAEGVEAAQETEALLGSFGVSRPHPRTVLPSELRSLDEESLEELEEEEVEEMAARLAQELDMIPAELHGPGMEEIPLEGLAAGIRRLTTYLAEDGRVVGVFVGCAPGGVRPSSWDSASPEAVCAEPRLFAVDYGV</sequence>
<dbReference type="SUPFAM" id="SSF50998">
    <property type="entry name" value="Quinoprotein alcohol dehydrogenase-like"/>
    <property type="match status" value="1"/>
</dbReference>
<organism evidence="2 3">
    <name type="scientific">Nocardiopsis exhalans</name>
    <dbReference type="NCBI Taxonomy" id="163604"/>
    <lineage>
        <taxon>Bacteria</taxon>
        <taxon>Bacillati</taxon>
        <taxon>Actinomycetota</taxon>
        <taxon>Actinomycetes</taxon>
        <taxon>Streptosporangiales</taxon>
        <taxon>Nocardiopsidaceae</taxon>
        <taxon>Nocardiopsis</taxon>
    </lineage>
</organism>
<dbReference type="InterPro" id="IPR015943">
    <property type="entry name" value="WD40/YVTN_repeat-like_dom_sf"/>
</dbReference>
<feature type="domain" description="Pyrrolo-quinoline quinone repeat" evidence="1">
    <location>
        <begin position="99"/>
        <end position="358"/>
    </location>
</feature>